<proteinExistence type="predicted"/>
<comment type="caution">
    <text evidence="2">The sequence shown here is derived from an EMBL/GenBank/DDBJ whole genome shotgun (WGS) entry which is preliminary data.</text>
</comment>
<sequence length="154" mass="16381">MATPEKPCVCGTYEVLIPQHTNDHGDAIWSRESTDCSGTTKSTYTPGQDAVLKKLLVGAGVDDHPVRWSDGETVIAKAAERWAADLGWADAVRAEIERKRARCPDAHAPDALLLGLRGFLVCGADAGPGCPRRSEAPPAAEEGEHPARQDSDPA</sequence>
<accession>A0A7Z0EVL5</accession>
<name>A0A7Z0EVL5_9ACTN</name>
<evidence type="ECO:0000313" key="3">
    <source>
        <dbReference type="Proteomes" id="UP000572051"/>
    </source>
</evidence>
<dbReference type="AlphaFoldDB" id="A0A7Z0EVL5"/>
<keyword evidence="3" id="KW-1185">Reference proteome</keyword>
<dbReference type="EMBL" id="JACCFS010000001">
    <property type="protein sequence ID" value="NYJ38125.1"/>
    <property type="molecule type" value="Genomic_DNA"/>
</dbReference>
<protein>
    <submittedName>
        <fullName evidence="2">Uncharacterized protein</fullName>
    </submittedName>
</protein>
<feature type="compositionally biased region" description="Basic and acidic residues" evidence="1">
    <location>
        <begin position="142"/>
        <end position="154"/>
    </location>
</feature>
<dbReference type="RefSeq" id="WP_179829313.1">
    <property type="nucleotide sequence ID" value="NZ_JACCFS010000001.1"/>
</dbReference>
<dbReference type="Proteomes" id="UP000572051">
    <property type="component" value="Unassembled WGS sequence"/>
</dbReference>
<gene>
    <name evidence="2" type="ORF">HNR10_006006</name>
</gene>
<reference evidence="2 3" key="1">
    <citation type="submission" date="2020-07" db="EMBL/GenBank/DDBJ databases">
        <title>Sequencing the genomes of 1000 actinobacteria strains.</title>
        <authorList>
            <person name="Klenk H.-P."/>
        </authorList>
    </citation>
    <scope>NUCLEOTIDE SEQUENCE [LARGE SCALE GENOMIC DNA]</scope>
    <source>
        <strain evidence="2 3">DSM 44442</strain>
    </source>
</reference>
<evidence type="ECO:0000313" key="2">
    <source>
        <dbReference type="EMBL" id="NYJ38125.1"/>
    </source>
</evidence>
<feature type="region of interest" description="Disordered" evidence="1">
    <location>
        <begin position="127"/>
        <end position="154"/>
    </location>
</feature>
<organism evidence="2 3">
    <name type="scientific">Nocardiopsis aegyptia</name>
    <dbReference type="NCBI Taxonomy" id="220378"/>
    <lineage>
        <taxon>Bacteria</taxon>
        <taxon>Bacillati</taxon>
        <taxon>Actinomycetota</taxon>
        <taxon>Actinomycetes</taxon>
        <taxon>Streptosporangiales</taxon>
        <taxon>Nocardiopsidaceae</taxon>
        <taxon>Nocardiopsis</taxon>
    </lineage>
</organism>
<evidence type="ECO:0000256" key="1">
    <source>
        <dbReference type="SAM" id="MobiDB-lite"/>
    </source>
</evidence>